<evidence type="ECO:0000313" key="2">
    <source>
        <dbReference type="Proteomes" id="UP001341840"/>
    </source>
</evidence>
<sequence length="127" mass="14794">MTIPKFGCKSSYPATTVIPYEASTPCHFHRFSNSSMGIKFNPSNRGGLPACWRFRVHLHIALQTDLVSSCSLEVFYIVFDYHGSIWRTNERRGVKLLISPLPHPPTTYYKKSQSNWWWSDNQYRYAD</sequence>
<name>A0ABU6VF58_9FABA</name>
<reference evidence="1 2" key="1">
    <citation type="journal article" date="2023" name="Plants (Basel)">
        <title>Bridging the Gap: Combining Genomics and Transcriptomics Approaches to Understand Stylosanthes scabra, an Orphan Legume from the Brazilian Caatinga.</title>
        <authorList>
            <person name="Ferreira-Neto J.R.C."/>
            <person name="da Silva M.D."/>
            <person name="Binneck E."/>
            <person name="de Melo N.F."/>
            <person name="da Silva R.H."/>
            <person name="de Melo A.L.T.M."/>
            <person name="Pandolfi V."/>
            <person name="Bustamante F.O."/>
            <person name="Brasileiro-Vidal A.C."/>
            <person name="Benko-Iseppon A.M."/>
        </authorList>
    </citation>
    <scope>NUCLEOTIDE SEQUENCE [LARGE SCALE GENOMIC DNA]</scope>
    <source>
        <tissue evidence="1">Leaves</tissue>
    </source>
</reference>
<dbReference type="Proteomes" id="UP001341840">
    <property type="component" value="Unassembled WGS sequence"/>
</dbReference>
<dbReference type="EMBL" id="JASCZI010151342">
    <property type="protein sequence ID" value="MED6172186.1"/>
    <property type="molecule type" value="Genomic_DNA"/>
</dbReference>
<proteinExistence type="predicted"/>
<organism evidence="1 2">
    <name type="scientific">Stylosanthes scabra</name>
    <dbReference type="NCBI Taxonomy" id="79078"/>
    <lineage>
        <taxon>Eukaryota</taxon>
        <taxon>Viridiplantae</taxon>
        <taxon>Streptophyta</taxon>
        <taxon>Embryophyta</taxon>
        <taxon>Tracheophyta</taxon>
        <taxon>Spermatophyta</taxon>
        <taxon>Magnoliopsida</taxon>
        <taxon>eudicotyledons</taxon>
        <taxon>Gunneridae</taxon>
        <taxon>Pentapetalae</taxon>
        <taxon>rosids</taxon>
        <taxon>fabids</taxon>
        <taxon>Fabales</taxon>
        <taxon>Fabaceae</taxon>
        <taxon>Papilionoideae</taxon>
        <taxon>50 kb inversion clade</taxon>
        <taxon>dalbergioids sensu lato</taxon>
        <taxon>Dalbergieae</taxon>
        <taxon>Pterocarpus clade</taxon>
        <taxon>Stylosanthes</taxon>
    </lineage>
</organism>
<keyword evidence="2" id="KW-1185">Reference proteome</keyword>
<protein>
    <submittedName>
        <fullName evidence="1">Uncharacterized protein</fullName>
    </submittedName>
</protein>
<comment type="caution">
    <text evidence="1">The sequence shown here is derived from an EMBL/GenBank/DDBJ whole genome shotgun (WGS) entry which is preliminary data.</text>
</comment>
<gene>
    <name evidence="1" type="ORF">PIB30_047725</name>
</gene>
<accession>A0ABU6VF58</accession>
<evidence type="ECO:0000313" key="1">
    <source>
        <dbReference type="EMBL" id="MED6172186.1"/>
    </source>
</evidence>